<proteinExistence type="predicted"/>
<evidence type="ECO:0000313" key="1">
    <source>
        <dbReference type="EMBL" id="KAL0910139.1"/>
    </source>
</evidence>
<dbReference type="AlphaFoldDB" id="A0ABD0UBG7"/>
<gene>
    <name evidence="1" type="ORF">M5K25_021081</name>
</gene>
<organism evidence="1 2">
    <name type="scientific">Dendrobium thyrsiflorum</name>
    <name type="common">Pinecone-like raceme dendrobium</name>
    <name type="synonym">Orchid</name>
    <dbReference type="NCBI Taxonomy" id="117978"/>
    <lineage>
        <taxon>Eukaryota</taxon>
        <taxon>Viridiplantae</taxon>
        <taxon>Streptophyta</taxon>
        <taxon>Embryophyta</taxon>
        <taxon>Tracheophyta</taxon>
        <taxon>Spermatophyta</taxon>
        <taxon>Magnoliopsida</taxon>
        <taxon>Liliopsida</taxon>
        <taxon>Asparagales</taxon>
        <taxon>Orchidaceae</taxon>
        <taxon>Epidendroideae</taxon>
        <taxon>Malaxideae</taxon>
        <taxon>Dendrobiinae</taxon>
        <taxon>Dendrobium</taxon>
    </lineage>
</organism>
<dbReference type="EMBL" id="JANQDX010000016">
    <property type="protein sequence ID" value="KAL0910139.1"/>
    <property type="molecule type" value="Genomic_DNA"/>
</dbReference>
<sequence length="90" mass="10047">MAAAAATVMMNSPVSRGEVGRAAAAKLNLTSNRCSYFTIHTLPLVGPHLLPSKLLVELSDKFLRLQIHHLVRVFLLHQGKRRIRNPKRPN</sequence>
<protein>
    <submittedName>
        <fullName evidence="1">Uncharacterized protein</fullName>
    </submittedName>
</protein>
<dbReference type="Proteomes" id="UP001552299">
    <property type="component" value="Unassembled WGS sequence"/>
</dbReference>
<keyword evidence="2" id="KW-1185">Reference proteome</keyword>
<comment type="caution">
    <text evidence="1">The sequence shown here is derived from an EMBL/GenBank/DDBJ whole genome shotgun (WGS) entry which is preliminary data.</text>
</comment>
<evidence type="ECO:0000313" key="2">
    <source>
        <dbReference type="Proteomes" id="UP001552299"/>
    </source>
</evidence>
<accession>A0ABD0UBG7</accession>
<name>A0ABD0UBG7_DENTH</name>
<reference evidence="1 2" key="1">
    <citation type="journal article" date="2024" name="Plant Biotechnol. J.">
        <title>Dendrobium thyrsiflorum genome and its molecular insights into genes involved in important horticultural traits.</title>
        <authorList>
            <person name="Chen B."/>
            <person name="Wang J.Y."/>
            <person name="Zheng P.J."/>
            <person name="Li K.L."/>
            <person name="Liang Y.M."/>
            <person name="Chen X.F."/>
            <person name="Zhang C."/>
            <person name="Zhao X."/>
            <person name="He X."/>
            <person name="Zhang G.Q."/>
            <person name="Liu Z.J."/>
            <person name="Xu Q."/>
        </authorList>
    </citation>
    <scope>NUCLEOTIDE SEQUENCE [LARGE SCALE GENOMIC DNA]</scope>
    <source>
        <strain evidence="1">GZMU011</strain>
    </source>
</reference>